<dbReference type="SUPFAM" id="SSF52058">
    <property type="entry name" value="L domain-like"/>
    <property type="match status" value="2"/>
</dbReference>
<keyword evidence="1" id="KW-0433">Leucine-rich repeat</keyword>
<keyword evidence="8" id="KW-1185">Reference proteome</keyword>
<protein>
    <recommendedName>
        <fullName evidence="9">LRRCT domain-containing protein</fullName>
    </recommendedName>
</protein>
<reference evidence="7 8" key="2">
    <citation type="journal article" date="2018" name="Elife">
        <title>Firefly genomes illuminate parallel origins of bioluminescence in beetles.</title>
        <authorList>
            <person name="Fallon T.R."/>
            <person name="Lower S.E."/>
            <person name="Chang C.H."/>
            <person name="Bessho-Uehara M."/>
            <person name="Martin G.J."/>
            <person name="Bewick A.J."/>
            <person name="Behringer M."/>
            <person name="Debat H.J."/>
            <person name="Wong I."/>
            <person name="Day J.C."/>
            <person name="Suvorov A."/>
            <person name="Silva C.J."/>
            <person name="Stanger-Hall K.F."/>
            <person name="Hall D.W."/>
            <person name="Schmitz R.J."/>
            <person name="Nelson D.R."/>
            <person name="Lewis S.M."/>
            <person name="Shigenobu S."/>
            <person name="Bybee S.M."/>
            <person name="Larracuente A.M."/>
            <person name="Oba Y."/>
            <person name="Weng J.K."/>
        </authorList>
    </citation>
    <scope>NUCLEOTIDE SEQUENCE [LARGE SCALE GENOMIC DNA]</scope>
    <source>
        <strain evidence="7">1611_PpyrPB1</strain>
        <tissue evidence="7">Whole body</tissue>
    </source>
</reference>
<feature type="chain" id="PRO_5036029841" description="LRRCT domain-containing protein" evidence="5">
    <location>
        <begin position="18"/>
        <end position="675"/>
    </location>
</feature>
<dbReference type="InterPro" id="IPR003591">
    <property type="entry name" value="Leu-rich_rpt_typical-subtyp"/>
</dbReference>
<evidence type="ECO:0000256" key="3">
    <source>
        <dbReference type="ARBA" id="ARBA00022737"/>
    </source>
</evidence>
<reference evidence="7" key="3">
    <citation type="submission" date="2019-08" db="EMBL/GenBank/DDBJ databases">
        <authorList>
            <consortium name="Photinus pyralis genome working group"/>
            <person name="Fallon T.R."/>
            <person name="Sander Lower S.E."/>
            <person name="Weng J.-K."/>
        </authorList>
    </citation>
    <scope>NUCLEOTIDE SEQUENCE</scope>
    <source>
        <strain evidence="7">1611_PpyrPB1</strain>
        <tissue evidence="7">Whole body</tissue>
    </source>
</reference>
<organism evidence="6">
    <name type="scientific">Photinus pyralis</name>
    <name type="common">Common eastern firefly</name>
    <name type="synonym">Lampyris pyralis</name>
    <dbReference type="NCBI Taxonomy" id="7054"/>
    <lineage>
        <taxon>Eukaryota</taxon>
        <taxon>Metazoa</taxon>
        <taxon>Ecdysozoa</taxon>
        <taxon>Arthropoda</taxon>
        <taxon>Hexapoda</taxon>
        <taxon>Insecta</taxon>
        <taxon>Pterygota</taxon>
        <taxon>Neoptera</taxon>
        <taxon>Endopterygota</taxon>
        <taxon>Coleoptera</taxon>
        <taxon>Polyphaga</taxon>
        <taxon>Elateriformia</taxon>
        <taxon>Elateroidea</taxon>
        <taxon>Lampyridae</taxon>
        <taxon>Lampyrinae</taxon>
        <taxon>Photinus</taxon>
    </lineage>
</organism>
<dbReference type="PANTHER" id="PTHR24373:SF275">
    <property type="entry name" value="TIR DOMAIN-CONTAINING PROTEIN"/>
    <property type="match status" value="1"/>
</dbReference>
<accession>A0A1Y1LIP3</accession>
<evidence type="ECO:0000313" key="7">
    <source>
        <dbReference type="EMBL" id="KAB0801556.1"/>
    </source>
</evidence>
<dbReference type="Gene3D" id="3.80.10.10">
    <property type="entry name" value="Ribonuclease Inhibitor"/>
    <property type="match status" value="2"/>
</dbReference>
<dbReference type="Pfam" id="PF13855">
    <property type="entry name" value="LRR_8"/>
    <property type="match status" value="3"/>
</dbReference>
<dbReference type="InterPro" id="IPR050328">
    <property type="entry name" value="Dev_Immune_Receptor"/>
</dbReference>
<proteinExistence type="predicted"/>
<sequence>MIRNILLLVLLTTSASAFCPTNCNCTDNSAICNSANYTRFEGVILSLKISNPNEPIAIKGQVFNVSGLEHLNSISIEHASILAIDGKALKPLSSLSSLRINNSSIPVIGNSNMLADADELRMLQITNSALRKLESLASNFLEEIDLSGNYLTAITQKTFANLPYLTFINLDKNYISSVDHGAFSNLPNLQDVTMTHNNISDLPRDLFQNNTEIISINLSHNPLKRIDLSLLDADLEKLVLQSCQLQTFGDDLSKSLMALNHLDLSNNSLNLTYGFFDKMEELVYLDLSRNNLTNLDPLVIQFNVRLQKIILDYNHFREFPELQITTLQNDFITDYFSCGHCGISQMARDAFKHFPSLVTLNLSHNKLNEANLAIFQRLPRLVKLDLSYNDISRIPSSTFVNSIALKTVNLAGNFLKSIDTNIFKRNLALKTLDVSFCGLRQLWQQPIKTNLKALHQLRIVNNSLTSVTTRDFEVIPSLQELDLSHNPLRCDEILHNATSWLNKHNVQPLLDSLQWKTHEELNDYENQGKALSSWRFLVKERCLDDYFFDTFNDDEEDNNKSTVEDSDEDEYDECGDEYFRSIHFKADRQTEYPLYEIIFIFVATAVTVVLLVVNIFLYCYRRKLVPVKVPHVKIPWFNSINRHKHSGSVYQPLSEEKSESTLNNDVLPHVPVHGV</sequence>
<dbReference type="OrthoDB" id="2325980at2759"/>
<reference evidence="6" key="1">
    <citation type="journal article" date="2016" name="Sci. Rep.">
        <title>Molecular characterization of firefly nuptial gifts: a multi-omics approach sheds light on postcopulatory sexual selection.</title>
        <authorList>
            <person name="Al-Wathiqui N."/>
            <person name="Fallon T.R."/>
            <person name="South A."/>
            <person name="Weng J.K."/>
            <person name="Lewis S.M."/>
        </authorList>
    </citation>
    <scope>NUCLEOTIDE SEQUENCE</scope>
</reference>
<dbReference type="EMBL" id="VVIM01000003">
    <property type="protein sequence ID" value="KAB0801556.1"/>
    <property type="molecule type" value="Genomic_DNA"/>
</dbReference>
<dbReference type="AlphaFoldDB" id="A0A1Y1LIP3"/>
<evidence type="ECO:0000313" key="8">
    <source>
        <dbReference type="Proteomes" id="UP000327044"/>
    </source>
</evidence>
<dbReference type="PRINTS" id="PR00019">
    <property type="entry name" value="LEURICHRPT"/>
</dbReference>
<evidence type="ECO:0000256" key="4">
    <source>
        <dbReference type="SAM" id="Phobius"/>
    </source>
</evidence>
<dbReference type="InterPro" id="IPR032675">
    <property type="entry name" value="LRR_dom_sf"/>
</dbReference>
<dbReference type="FunCoup" id="A0A1Y1LIP3">
    <property type="interactions" value="126"/>
</dbReference>
<dbReference type="PANTHER" id="PTHR24373">
    <property type="entry name" value="SLIT RELATED LEUCINE-RICH REPEAT NEURONAL PROTEIN"/>
    <property type="match status" value="1"/>
</dbReference>
<feature type="signal peptide" evidence="5">
    <location>
        <begin position="1"/>
        <end position="17"/>
    </location>
</feature>
<evidence type="ECO:0000313" key="6">
    <source>
        <dbReference type="EMBL" id="JAV71456.1"/>
    </source>
</evidence>
<evidence type="ECO:0000256" key="2">
    <source>
        <dbReference type="ARBA" id="ARBA00022729"/>
    </source>
</evidence>
<evidence type="ECO:0008006" key="9">
    <source>
        <dbReference type="Google" id="ProtNLM"/>
    </source>
</evidence>
<keyword evidence="4" id="KW-0472">Membrane</keyword>
<dbReference type="Proteomes" id="UP000327044">
    <property type="component" value="Unassembled WGS sequence"/>
</dbReference>
<dbReference type="InterPro" id="IPR001611">
    <property type="entry name" value="Leu-rich_rpt"/>
</dbReference>
<dbReference type="FunFam" id="3.80.10.10:FF:001164">
    <property type="entry name" value="GH01279p"/>
    <property type="match status" value="1"/>
</dbReference>
<dbReference type="InParanoid" id="A0A1Y1LIP3"/>
<name>A0A1Y1LIP3_PHOPY</name>
<keyword evidence="3" id="KW-0677">Repeat</keyword>
<gene>
    <name evidence="7" type="ORF">PPYR_05910</name>
</gene>
<dbReference type="EMBL" id="GEZM01059496">
    <property type="protein sequence ID" value="JAV71456.1"/>
    <property type="molecule type" value="Transcribed_RNA"/>
</dbReference>
<evidence type="ECO:0000256" key="1">
    <source>
        <dbReference type="ARBA" id="ARBA00022614"/>
    </source>
</evidence>
<keyword evidence="2 5" id="KW-0732">Signal</keyword>
<dbReference type="Pfam" id="PF00560">
    <property type="entry name" value="LRR_1"/>
    <property type="match status" value="1"/>
</dbReference>
<dbReference type="SMART" id="SM00369">
    <property type="entry name" value="LRR_TYP"/>
    <property type="match status" value="9"/>
</dbReference>
<keyword evidence="4" id="KW-1133">Transmembrane helix</keyword>
<evidence type="ECO:0000256" key="5">
    <source>
        <dbReference type="SAM" id="SignalP"/>
    </source>
</evidence>
<feature type="transmembrane region" description="Helical" evidence="4">
    <location>
        <begin position="597"/>
        <end position="620"/>
    </location>
</feature>
<keyword evidence="4" id="KW-0812">Transmembrane</keyword>
<dbReference type="PROSITE" id="PS51450">
    <property type="entry name" value="LRR"/>
    <property type="match status" value="3"/>
</dbReference>